<dbReference type="InterPro" id="IPR000772">
    <property type="entry name" value="Ricin_B_lectin"/>
</dbReference>
<organism evidence="2 3">
    <name type="scientific">Longimycelium tulufanense</name>
    <dbReference type="NCBI Taxonomy" id="907463"/>
    <lineage>
        <taxon>Bacteria</taxon>
        <taxon>Bacillati</taxon>
        <taxon>Actinomycetota</taxon>
        <taxon>Actinomycetes</taxon>
        <taxon>Pseudonocardiales</taxon>
        <taxon>Pseudonocardiaceae</taxon>
        <taxon>Longimycelium</taxon>
    </lineage>
</organism>
<evidence type="ECO:0000313" key="3">
    <source>
        <dbReference type="Proteomes" id="UP000637578"/>
    </source>
</evidence>
<name>A0A8J3CHJ2_9PSEU</name>
<evidence type="ECO:0000313" key="2">
    <source>
        <dbReference type="EMBL" id="GGM68399.1"/>
    </source>
</evidence>
<dbReference type="EMBL" id="BMMK01000022">
    <property type="protein sequence ID" value="GGM68399.1"/>
    <property type="molecule type" value="Genomic_DNA"/>
</dbReference>
<dbReference type="PROSITE" id="PS50231">
    <property type="entry name" value="RICIN_B_LECTIN"/>
    <property type="match status" value="1"/>
</dbReference>
<feature type="domain" description="Ricin B lectin" evidence="1">
    <location>
        <begin position="313"/>
        <end position="438"/>
    </location>
</feature>
<reference evidence="2" key="2">
    <citation type="submission" date="2020-09" db="EMBL/GenBank/DDBJ databases">
        <authorList>
            <person name="Sun Q."/>
            <person name="Zhou Y."/>
        </authorList>
    </citation>
    <scope>NUCLEOTIDE SEQUENCE</scope>
    <source>
        <strain evidence="2">CGMCC 4.5737</strain>
    </source>
</reference>
<dbReference type="Pfam" id="PF00652">
    <property type="entry name" value="Ricin_B_lectin"/>
    <property type="match status" value="1"/>
</dbReference>
<sequence length="439" mass="47039">MNGAAMRSETNPTVLRRVLVAVVAFLVGAFVAPVVAVADPPEAPPLADDSRLPSLGTQMPKVAGVHAIPRPVLCEGDGASGKRVQLLYVRGDEQDSRYDEIVGTFQSYAADTNDAFVEAARRLGGGVRHIRYVTGQDCRPVVKEVVLPQHAMLTFGTVTVALKRLGGYDRADRKYVVWAESKAGCVAGGNGGDDRPSPDNPFNAGPHYALLGEGCRGGWDFLGHELIHTLGAVGKDAPHSTGGGHCWDQRDIMCYDDTGAHPDDVRQICPGMRYQLDCNGDDYFHTNPAPGSYLATHWNIAHSDYLIRSGPSYPVGMVTGMDGKCIDVAGSNTANGTSVGLWGCNGTNAQRWTWRDGTLSALGKCLDVSGSGTANGTKVQLWDCNGTDAQTWQAQPDGTLRNPQSGRCLEAKANSPADDFPLQIWDCRADVNQRWTLPT</sequence>
<dbReference type="CDD" id="cd23451">
    <property type="entry name" value="beta-trefoil_Ricin_laminarinase"/>
    <property type="match status" value="1"/>
</dbReference>
<accession>A0A8J3CHJ2</accession>
<dbReference type="PANTHER" id="PTHR40469:SF2">
    <property type="entry name" value="GALACTOSE-BINDING DOMAIN-LIKE SUPERFAMILY PROTEIN"/>
    <property type="match status" value="1"/>
</dbReference>
<dbReference type="Proteomes" id="UP000637578">
    <property type="component" value="Unassembled WGS sequence"/>
</dbReference>
<evidence type="ECO:0000259" key="1">
    <source>
        <dbReference type="SMART" id="SM00458"/>
    </source>
</evidence>
<gene>
    <name evidence="2" type="ORF">GCM10012275_43600</name>
</gene>
<dbReference type="PANTHER" id="PTHR40469">
    <property type="entry name" value="SECRETED GLYCOSYL HYDROLASE"/>
    <property type="match status" value="1"/>
</dbReference>
<keyword evidence="3" id="KW-1185">Reference proteome</keyword>
<dbReference type="InterPro" id="IPR035992">
    <property type="entry name" value="Ricin_B-like_lectins"/>
</dbReference>
<comment type="caution">
    <text evidence="2">The sequence shown here is derived from an EMBL/GenBank/DDBJ whole genome shotgun (WGS) entry which is preliminary data.</text>
</comment>
<protein>
    <recommendedName>
        <fullName evidence="1">Ricin B lectin domain-containing protein</fullName>
    </recommendedName>
</protein>
<dbReference type="SUPFAM" id="SSF50370">
    <property type="entry name" value="Ricin B-like lectins"/>
    <property type="match status" value="1"/>
</dbReference>
<dbReference type="SMART" id="SM00458">
    <property type="entry name" value="RICIN"/>
    <property type="match status" value="1"/>
</dbReference>
<dbReference type="Gene3D" id="2.80.10.50">
    <property type="match status" value="1"/>
</dbReference>
<reference evidence="2" key="1">
    <citation type="journal article" date="2014" name="Int. J. Syst. Evol. Microbiol.">
        <title>Complete genome sequence of Corynebacterium casei LMG S-19264T (=DSM 44701T), isolated from a smear-ripened cheese.</title>
        <authorList>
            <consortium name="US DOE Joint Genome Institute (JGI-PGF)"/>
            <person name="Walter F."/>
            <person name="Albersmeier A."/>
            <person name="Kalinowski J."/>
            <person name="Ruckert C."/>
        </authorList>
    </citation>
    <scope>NUCLEOTIDE SEQUENCE</scope>
    <source>
        <strain evidence="2">CGMCC 4.5737</strain>
    </source>
</reference>
<dbReference type="AlphaFoldDB" id="A0A8J3CHJ2"/>
<proteinExistence type="predicted"/>